<evidence type="ECO:0000256" key="1">
    <source>
        <dbReference type="SAM" id="SignalP"/>
    </source>
</evidence>
<evidence type="ECO:0008006" key="4">
    <source>
        <dbReference type="Google" id="ProtNLM"/>
    </source>
</evidence>
<dbReference type="RefSeq" id="WP_179621517.1">
    <property type="nucleotide sequence ID" value="NZ_JACCBW010000007.1"/>
</dbReference>
<dbReference type="AlphaFoldDB" id="A0A7Y9H6N6"/>
<keyword evidence="3" id="KW-1185">Reference proteome</keyword>
<organism evidence="2 3">
    <name type="scientific">Nocardioides cavernae</name>
    <dbReference type="NCBI Taxonomy" id="1921566"/>
    <lineage>
        <taxon>Bacteria</taxon>
        <taxon>Bacillati</taxon>
        <taxon>Actinomycetota</taxon>
        <taxon>Actinomycetes</taxon>
        <taxon>Propionibacteriales</taxon>
        <taxon>Nocardioidaceae</taxon>
        <taxon>Nocardioides</taxon>
    </lineage>
</organism>
<gene>
    <name evidence="2" type="ORF">F4692_004050</name>
</gene>
<dbReference type="Proteomes" id="UP000549911">
    <property type="component" value="Unassembled WGS sequence"/>
</dbReference>
<keyword evidence="1" id="KW-0732">Signal</keyword>
<sequence length="238" mass="26305">MTPPRAALAAAAVCSALLLSSCSAAAGDDDDFLDQGPRRMAKTAFEDMRETTSMRIQGSQEHDELGFTRMDISLDEEQCTARLMTEDGDIRVVKTTEGAWFQADDRFVRMHTDASDAVVSRLSGSWLAVDKRRDDAILEMCDLDSFLGGFRLKKKDTYDTIQVGEREDVGGTDAIALRGRDGEERVTVWVAVEAPHRVLKMALTDDTGLPDELFFGSFGDPVDPRRPDPKDVLKVPRS</sequence>
<feature type="signal peptide" evidence="1">
    <location>
        <begin position="1"/>
        <end position="26"/>
    </location>
</feature>
<dbReference type="EMBL" id="JACCBW010000007">
    <property type="protein sequence ID" value="NYE38895.1"/>
    <property type="molecule type" value="Genomic_DNA"/>
</dbReference>
<reference evidence="2 3" key="2">
    <citation type="submission" date="2020-08" db="EMBL/GenBank/DDBJ databases">
        <title>The Agave Microbiome: Exploring the role of microbial communities in plant adaptations to desert environments.</title>
        <authorList>
            <person name="Partida-Martinez L.P."/>
        </authorList>
    </citation>
    <scope>NUCLEOTIDE SEQUENCE [LARGE SCALE GENOMIC DNA]</scope>
    <source>
        <strain evidence="2 3">AT2.17</strain>
    </source>
</reference>
<name>A0A7Y9H6N6_9ACTN</name>
<evidence type="ECO:0000313" key="3">
    <source>
        <dbReference type="Proteomes" id="UP000549911"/>
    </source>
</evidence>
<evidence type="ECO:0000313" key="2">
    <source>
        <dbReference type="EMBL" id="NYE38895.1"/>
    </source>
</evidence>
<accession>A0A7Y9H6N6</accession>
<reference evidence="2 3" key="1">
    <citation type="submission" date="2020-07" db="EMBL/GenBank/DDBJ databases">
        <authorList>
            <person name="Partida-Martinez L."/>
            <person name="Huntemann M."/>
            <person name="Clum A."/>
            <person name="Wang J."/>
            <person name="Palaniappan K."/>
            <person name="Ritter S."/>
            <person name="Chen I.-M."/>
            <person name="Stamatis D."/>
            <person name="Reddy T."/>
            <person name="O'Malley R."/>
            <person name="Daum C."/>
            <person name="Shapiro N."/>
            <person name="Ivanova N."/>
            <person name="Kyrpides N."/>
            <person name="Woyke T."/>
        </authorList>
    </citation>
    <scope>NUCLEOTIDE SEQUENCE [LARGE SCALE GENOMIC DNA]</scope>
    <source>
        <strain evidence="2 3">AT2.17</strain>
    </source>
</reference>
<comment type="caution">
    <text evidence="2">The sequence shown here is derived from an EMBL/GenBank/DDBJ whole genome shotgun (WGS) entry which is preliminary data.</text>
</comment>
<protein>
    <recommendedName>
        <fullName evidence="4">Lipoprotein</fullName>
    </recommendedName>
</protein>
<feature type="chain" id="PRO_5038357234" description="Lipoprotein" evidence="1">
    <location>
        <begin position="27"/>
        <end position="238"/>
    </location>
</feature>
<dbReference type="PROSITE" id="PS51257">
    <property type="entry name" value="PROKAR_LIPOPROTEIN"/>
    <property type="match status" value="1"/>
</dbReference>
<proteinExistence type="predicted"/>